<sequence length="271" mass="28079">MRGRIWLVAIAALTITGTVGACTRDDTPSPASCRLLTPPSDPVAAGDTTGIRLAEQGHTTLHATNFSTVTIGAILENTTDKVAYHTRVTFDALGADGTSTVQDTFHRYQIIEVPILLPKAKIPVGTTLAINGTTTSDATINFAVSQWLPVGDGNNGLAPITATLVPDKTSSDSQGIGTITYRTTSANCTDLVSRGSSYVLRDTAGTLLGGGIGAEPQDSGCDTDDDRFDNSFITAFAAIPKTADLAKTEVASLCDLSKATDDPHPSGGPLN</sequence>
<dbReference type="Proteomes" id="UP000603200">
    <property type="component" value="Unassembled WGS sequence"/>
</dbReference>
<dbReference type="EMBL" id="BOMN01000113">
    <property type="protein sequence ID" value="GIE24813.1"/>
    <property type="molecule type" value="Genomic_DNA"/>
</dbReference>
<keyword evidence="1" id="KW-0732">Signal</keyword>
<comment type="caution">
    <text evidence="2">The sequence shown here is derived from an EMBL/GenBank/DDBJ whole genome shotgun (WGS) entry which is preliminary data.</text>
</comment>
<name>A0ABQ4A1U6_9ACTN</name>
<gene>
    <name evidence="2" type="ORF">Ahu01nite_079150</name>
</gene>
<feature type="signal peptide" evidence="1">
    <location>
        <begin position="1"/>
        <end position="21"/>
    </location>
</feature>
<organism evidence="2 3">
    <name type="scientific">Winogradskya humida</name>
    <dbReference type="NCBI Taxonomy" id="113566"/>
    <lineage>
        <taxon>Bacteria</taxon>
        <taxon>Bacillati</taxon>
        <taxon>Actinomycetota</taxon>
        <taxon>Actinomycetes</taxon>
        <taxon>Micromonosporales</taxon>
        <taxon>Micromonosporaceae</taxon>
        <taxon>Winogradskya</taxon>
    </lineage>
</organism>
<evidence type="ECO:0000256" key="1">
    <source>
        <dbReference type="SAM" id="SignalP"/>
    </source>
</evidence>
<reference evidence="2 3" key="1">
    <citation type="submission" date="2021-01" db="EMBL/GenBank/DDBJ databases">
        <title>Whole genome shotgun sequence of Actinoplanes humidus NBRC 14915.</title>
        <authorList>
            <person name="Komaki H."/>
            <person name="Tamura T."/>
        </authorList>
    </citation>
    <scope>NUCLEOTIDE SEQUENCE [LARGE SCALE GENOMIC DNA]</scope>
    <source>
        <strain evidence="2 3">NBRC 14915</strain>
    </source>
</reference>
<keyword evidence="3" id="KW-1185">Reference proteome</keyword>
<accession>A0ABQ4A1U6</accession>
<evidence type="ECO:0000313" key="3">
    <source>
        <dbReference type="Proteomes" id="UP000603200"/>
    </source>
</evidence>
<dbReference type="PROSITE" id="PS51257">
    <property type="entry name" value="PROKAR_LIPOPROTEIN"/>
    <property type="match status" value="1"/>
</dbReference>
<dbReference type="RefSeq" id="WP_203841812.1">
    <property type="nucleotide sequence ID" value="NZ_BAAATV010000001.1"/>
</dbReference>
<feature type="chain" id="PRO_5046536921" evidence="1">
    <location>
        <begin position="22"/>
        <end position="271"/>
    </location>
</feature>
<protein>
    <submittedName>
        <fullName evidence="2">Uncharacterized protein</fullName>
    </submittedName>
</protein>
<proteinExistence type="predicted"/>
<evidence type="ECO:0000313" key="2">
    <source>
        <dbReference type="EMBL" id="GIE24813.1"/>
    </source>
</evidence>